<evidence type="ECO:0000313" key="11">
    <source>
        <dbReference type="Proteomes" id="UP000218023"/>
    </source>
</evidence>
<dbReference type="GO" id="GO:0009425">
    <property type="term" value="C:bacterial-type flagellum basal body"/>
    <property type="evidence" value="ECO:0007669"/>
    <property type="project" value="UniProtKB-SubCell"/>
</dbReference>
<keyword evidence="10" id="KW-0966">Cell projection</keyword>
<keyword evidence="10" id="KW-0969">Cilium</keyword>
<dbReference type="SUPFAM" id="SSF64518">
    <property type="entry name" value="Phase 1 flagellin"/>
    <property type="match status" value="1"/>
</dbReference>
<dbReference type="NCBIfam" id="TIGR02492">
    <property type="entry name" value="flgK_ends"/>
    <property type="match status" value="1"/>
</dbReference>
<evidence type="ECO:0000259" key="8">
    <source>
        <dbReference type="Pfam" id="PF06429"/>
    </source>
</evidence>
<feature type="domain" description="Flagellar basal-body/hook protein C-terminal" evidence="8">
    <location>
        <begin position="445"/>
        <end position="482"/>
    </location>
</feature>
<evidence type="ECO:0000256" key="6">
    <source>
        <dbReference type="ARBA" id="ARBA00023143"/>
    </source>
</evidence>
<reference evidence="10 11" key="1">
    <citation type="submission" date="2017-09" db="EMBL/GenBank/DDBJ databases">
        <title>Paracoccus alkalisoli sp. nov., isolated from saline alkaline soil.</title>
        <authorList>
            <person name="Dong X."/>
            <person name="Zhang G."/>
        </authorList>
    </citation>
    <scope>NUCLEOTIDE SEQUENCE [LARGE SCALE GENOMIC DNA]</scope>
    <source>
        <strain evidence="10 11">WN007</strain>
    </source>
</reference>
<dbReference type="Pfam" id="PF00460">
    <property type="entry name" value="Flg_bb_rod"/>
    <property type="match status" value="1"/>
</dbReference>
<dbReference type="InterPro" id="IPR002371">
    <property type="entry name" value="FlgK"/>
</dbReference>
<name>A0A2A2GL94_9RHOB</name>
<proteinExistence type="inferred from homology"/>
<comment type="subcellular location">
    <subcellularLocation>
        <location evidence="1">Bacterial flagellum basal body</location>
    </subcellularLocation>
    <subcellularLocation>
        <location evidence="2">Secreted</location>
    </subcellularLocation>
</comment>
<dbReference type="InterPro" id="IPR001444">
    <property type="entry name" value="Flag_bb_rod_N"/>
</dbReference>
<dbReference type="GO" id="GO:0009424">
    <property type="term" value="C:bacterial-type flagellum hook"/>
    <property type="evidence" value="ECO:0007669"/>
    <property type="project" value="InterPro"/>
</dbReference>
<dbReference type="GO" id="GO:0005198">
    <property type="term" value="F:structural molecule activity"/>
    <property type="evidence" value="ECO:0007669"/>
    <property type="project" value="InterPro"/>
</dbReference>
<dbReference type="AlphaFoldDB" id="A0A2A2GL94"/>
<dbReference type="Proteomes" id="UP000218023">
    <property type="component" value="Unassembled WGS sequence"/>
</dbReference>
<keyword evidence="11" id="KW-1185">Reference proteome</keyword>
<dbReference type="OrthoDB" id="7181295at2"/>
<evidence type="ECO:0000259" key="7">
    <source>
        <dbReference type="Pfam" id="PF00460"/>
    </source>
</evidence>
<dbReference type="Pfam" id="PF06429">
    <property type="entry name" value="Flg_bbr_C"/>
    <property type="match status" value="1"/>
</dbReference>
<gene>
    <name evidence="10" type="ORF">CK240_06850</name>
</gene>
<dbReference type="Pfam" id="PF22638">
    <property type="entry name" value="FlgK_D1"/>
    <property type="match status" value="1"/>
</dbReference>
<protein>
    <recommendedName>
        <fullName evidence="4">Flagellar hook-associated protein 1</fullName>
    </recommendedName>
</protein>
<organism evidence="10 11">
    <name type="scientific">Paracoccus salipaludis</name>
    <dbReference type="NCBI Taxonomy" id="2032623"/>
    <lineage>
        <taxon>Bacteria</taxon>
        <taxon>Pseudomonadati</taxon>
        <taxon>Pseudomonadota</taxon>
        <taxon>Alphaproteobacteria</taxon>
        <taxon>Rhodobacterales</taxon>
        <taxon>Paracoccaceae</taxon>
        <taxon>Paracoccus</taxon>
    </lineage>
</organism>
<dbReference type="EMBL" id="NSJZ01000004">
    <property type="protein sequence ID" value="PAU97683.1"/>
    <property type="molecule type" value="Genomic_DNA"/>
</dbReference>
<evidence type="ECO:0000256" key="2">
    <source>
        <dbReference type="ARBA" id="ARBA00004613"/>
    </source>
</evidence>
<accession>A0A2A2GL94</accession>
<comment type="similarity">
    <text evidence="3">Belongs to the flagella basal body rod proteins family.</text>
</comment>
<feature type="domain" description="Flagellar hook-associated protein FlgK helical" evidence="9">
    <location>
        <begin position="102"/>
        <end position="311"/>
    </location>
</feature>
<feature type="domain" description="Flagellar basal body rod protein N-terminal" evidence="7">
    <location>
        <begin position="8"/>
        <end position="36"/>
    </location>
</feature>
<dbReference type="RefSeq" id="WP_095639599.1">
    <property type="nucleotide sequence ID" value="NZ_NSJZ01000004.1"/>
</dbReference>
<evidence type="ECO:0000256" key="3">
    <source>
        <dbReference type="ARBA" id="ARBA00009677"/>
    </source>
</evidence>
<evidence type="ECO:0000313" key="10">
    <source>
        <dbReference type="EMBL" id="PAU97683.1"/>
    </source>
</evidence>
<keyword evidence="5" id="KW-0964">Secreted</keyword>
<dbReference type="PANTHER" id="PTHR30033">
    <property type="entry name" value="FLAGELLAR HOOK-ASSOCIATED PROTEIN 1"/>
    <property type="match status" value="1"/>
</dbReference>
<keyword evidence="6" id="KW-0975">Bacterial flagellum</keyword>
<evidence type="ECO:0000256" key="1">
    <source>
        <dbReference type="ARBA" id="ARBA00004117"/>
    </source>
</evidence>
<dbReference type="GO" id="GO:0005576">
    <property type="term" value="C:extracellular region"/>
    <property type="evidence" value="ECO:0007669"/>
    <property type="project" value="UniProtKB-SubCell"/>
</dbReference>
<keyword evidence="10" id="KW-0282">Flagellum</keyword>
<dbReference type="PANTHER" id="PTHR30033:SF2">
    <property type="entry name" value="FLAGELLAR HOOK PROTEIN"/>
    <property type="match status" value="1"/>
</dbReference>
<evidence type="ECO:0000256" key="5">
    <source>
        <dbReference type="ARBA" id="ARBA00022525"/>
    </source>
</evidence>
<comment type="caution">
    <text evidence="10">The sequence shown here is derived from an EMBL/GenBank/DDBJ whole genome shotgun (WGS) entry which is preliminary data.</text>
</comment>
<evidence type="ECO:0000256" key="4">
    <source>
        <dbReference type="ARBA" id="ARBA00016244"/>
    </source>
</evidence>
<dbReference type="InterPro" id="IPR053927">
    <property type="entry name" value="FlgK_helical"/>
</dbReference>
<sequence>MSLSNALSNALSGLAAASRGTEAVASNLANATTPGFARRELQLTSRPVIAGGGGVQVEGVTRVLRNSVVAQGRLAEAETARAGTLAAFHRTLSDAVGVPGEAGALSTALSDFDSALLAAAARPENEMGLAGILSAGRTLAVAYNALGTQVQEARGAADRAIAADVELLNTGLGRVADLNRQIAVHLASGDDANVLLDERQRIVDGLSEIVPIKELPRENGRIALFTATGGMLLDGTTPARFDFSPAPVMTAEAAGTPALGLLKLNGEEVPPSQMGRFTGGRLAANFQIRDLDGPGAQASLDTAARDLHDRFAGAGLDPTLAAGAPGLFTDGGGAATTVPGLAQRLAINAAADPGAGGALWRLRDGLQAATPGPVGNADLLIGMQEALGALRPSSLAGMSPAPRSAATLAADLGSWAASGRIEAERVLGGATAQSSTFEAMRQQDGVDSDREMETLLTLERAYASNAKVLQAVDEMLQTMLRLT</sequence>
<dbReference type="GO" id="GO:0044780">
    <property type="term" value="P:bacterial-type flagellum assembly"/>
    <property type="evidence" value="ECO:0007669"/>
    <property type="project" value="InterPro"/>
</dbReference>
<evidence type="ECO:0000259" key="9">
    <source>
        <dbReference type="Pfam" id="PF22638"/>
    </source>
</evidence>
<dbReference type="InterPro" id="IPR010930">
    <property type="entry name" value="Flg_bb/hook_C_dom"/>
</dbReference>